<organism evidence="1">
    <name type="scientific">Paraprevotella clara</name>
    <dbReference type="NCBI Taxonomy" id="454154"/>
    <lineage>
        <taxon>Bacteria</taxon>
        <taxon>Pseudomonadati</taxon>
        <taxon>Bacteroidota</taxon>
        <taxon>Bacteroidia</taxon>
        <taxon>Bacteroidales</taxon>
        <taxon>Prevotellaceae</taxon>
        <taxon>Paraprevotella</taxon>
    </lineage>
</organism>
<evidence type="ECO:0000313" key="1">
    <source>
        <dbReference type="EMBL" id="VYU55384.1"/>
    </source>
</evidence>
<dbReference type="InterPro" id="IPR002591">
    <property type="entry name" value="Phosphodiest/P_Trfase"/>
</dbReference>
<dbReference type="Gene3D" id="3.40.720.10">
    <property type="entry name" value="Alkaline Phosphatase, subunit A"/>
    <property type="match status" value="1"/>
</dbReference>
<dbReference type="CDD" id="cd16016">
    <property type="entry name" value="AP-SPAP"/>
    <property type="match status" value="1"/>
</dbReference>
<dbReference type="AlphaFoldDB" id="A0A6N3FTL8"/>
<dbReference type="Pfam" id="PF01663">
    <property type="entry name" value="Phosphodiest"/>
    <property type="match status" value="1"/>
</dbReference>
<dbReference type="SUPFAM" id="SSF53649">
    <property type="entry name" value="Alkaline phosphatase-like"/>
    <property type="match status" value="1"/>
</dbReference>
<protein>
    <submittedName>
        <fullName evidence="1">Alkaline phosphatase PhoV</fullName>
        <ecNumber evidence="1">3.1.3.1</ecNumber>
    </submittedName>
</protein>
<dbReference type="InterPro" id="IPR017850">
    <property type="entry name" value="Alkaline_phosphatase_core_sf"/>
</dbReference>
<dbReference type="EMBL" id="CACRUT010000023">
    <property type="protein sequence ID" value="VYU55384.1"/>
    <property type="molecule type" value="Genomic_DNA"/>
</dbReference>
<dbReference type="Gene3D" id="3.30.1360.150">
    <property type="match status" value="1"/>
</dbReference>
<dbReference type="GO" id="GO:0004035">
    <property type="term" value="F:alkaline phosphatase activity"/>
    <property type="evidence" value="ECO:0007669"/>
    <property type="project" value="UniProtKB-EC"/>
</dbReference>
<gene>
    <name evidence="1" type="primary">phoV</name>
    <name evidence="1" type="ORF">PCLFYP37_00213</name>
</gene>
<sequence length="528" mass="59196">MHSKSYRFLTPLIMVLTWANMEAQTSHPVPRLVVNVTIDQLRTDYMEAFSSLFGAGGFNKVMRDGRSYMDAAYPFSHIDRASAVACIMTGTVPYDNGIVGEHWMDRKTLRPMYCVDDATCEGWLTSEKYSPVALNVSTVTDELKMATGGRALVYSIAPDADAAILAAGHAADGAFWIDNASGQWSSTSYYGQYPDWALRYDVSDRLSGRISDLSWTPISPIIENFNFFISPQESKGFTHKFTGDRKIYEFKTSAYVNDEVNRFAKHCLDHTELGEDLVTDFLSLTYYAGTFDHKPVAEVPVELQDTYVRLDLELAELITMLEKKVGAGRFLLVVTSTGYTDDEITDFSKYRIPTGTFSVTRASALLNMYLMAVYGQGQYVETEFGSQLFLNQKLIEDKQLNLSDVLTRAQAFLIQMAGVKDVYTSQRLALSAGETEIRRLRNCFNQMRSGDIFIEVSPGWKVVNEETHEQTLERASYVGFPIFFFGCNVRPETIKTPVTVDCIAPTVARFMRIRAPNACSAAPLSAIR</sequence>
<keyword evidence="1" id="KW-0378">Hydrolase</keyword>
<dbReference type="InterPro" id="IPR026263">
    <property type="entry name" value="Alkaline_phosphatase_prok"/>
</dbReference>
<accession>A0A6N3FTL8</accession>
<dbReference type="PIRSF" id="PIRSF031924">
    <property type="entry name" value="Pi-irrepressible_AP"/>
    <property type="match status" value="1"/>
</dbReference>
<dbReference type="EC" id="3.1.3.1" evidence="1"/>
<proteinExistence type="predicted"/>
<name>A0A6N3FTL8_9BACT</name>
<reference evidence="1" key="1">
    <citation type="submission" date="2019-11" db="EMBL/GenBank/DDBJ databases">
        <authorList>
            <person name="Feng L."/>
        </authorList>
    </citation>
    <scope>NUCLEOTIDE SEQUENCE</scope>
    <source>
        <strain evidence="1">PclaraLFYP37</strain>
    </source>
</reference>